<dbReference type="PROSITE" id="PS00166">
    <property type="entry name" value="ENOYL_COA_HYDRATASE"/>
    <property type="match status" value="1"/>
</dbReference>
<dbReference type="CDD" id="cd06558">
    <property type="entry name" value="crotonase-like"/>
    <property type="match status" value="1"/>
</dbReference>
<evidence type="ECO:0000256" key="1">
    <source>
        <dbReference type="ARBA" id="ARBA00005254"/>
    </source>
</evidence>
<organism evidence="3 4">
    <name type="scientific">Colletotrichum plurivorum</name>
    <dbReference type="NCBI Taxonomy" id="2175906"/>
    <lineage>
        <taxon>Eukaryota</taxon>
        <taxon>Fungi</taxon>
        <taxon>Dikarya</taxon>
        <taxon>Ascomycota</taxon>
        <taxon>Pezizomycotina</taxon>
        <taxon>Sordariomycetes</taxon>
        <taxon>Hypocreomycetidae</taxon>
        <taxon>Glomerellales</taxon>
        <taxon>Glomerellaceae</taxon>
        <taxon>Colletotrichum</taxon>
        <taxon>Colletotrichum orchidearum species complex</taxon>
    </lineage>
</organism>
<comment type="similarity">
    <text evidence="1 2">Belongs to the enoyl-CoA hydratase/isomerase family.</text>
</comment>
<dbReference type="PANTHER" id="PTHR11941:SF54">
    <property type="entry name" value="ENOYL-COA HYDRATASE, MITOCHONDRIAL"/>
    <property type="match status" value="1"/>
</dbReference>
<accession>A0A8H6NHH7</accession>
<evidence type="ECO:0000256" key="2">
    <source>
        <dbReference type="RuleBase" id="RU003707"/>
    </source>
</evidence>
<comment type="caution">
    <text evidence="3">The sequence shown here is derived from an EMBL/GenBank/DDBJ whole genome shotgun (WGS) entry which is preliminary data.</text>
</comment>
<dbReference type="Pfam" id="PF00378">
    <property type="entry name" value="ECH_1"/>
    <property type="match status" value="1"/>
</dbReference>
<dbReference type="EMBL" id="WIGO01000066">
    <property type="protein sequence ID" value="KAF6832760.1"/>
    <property type="molecule type" value="Genomic_DNA"/>
</dbReference>
<dbReference type="Proteomes" id="UP000654918">
    <property type="component" value="Unassembled WGS sequence"/>
</dbReference>
<name>A0A8H6NHH7_9PEZI</name>
<proteinExistence type="inferred from homology"/>
<dbReference type="InterPro" id="IPR018376">
    <property type="entry name" value="Enoyl-CoA_hyd/isom_CS"/>
</dbReference>
<sequence>MNSSADIVQVCHVTREVAIVTLNSPSNLNALSRTLVDQLCAVLHRLDDARERVAAVVLTGVRSFSSGFDIAELEELPATNAVEKLNTFLAMVEGISVPVIAAVSGIAFGGGCELALACDVIYATADARFALPEVKLGLIPAGGGLRLLSKLVGPGRAADLIMTGREWTGIEAERWGIAARCFDDPDSCLAGAVKCAETIGANDIYAVRAARRLMRASRTATTSDVMRMELREFEDLLGSEGHVERRTVWLSRRKAKKSGAESS</sequence>
<dbReference type="AlphaFoldDB" id="A0A8H6NHH7"/>
<dbReference type="GO" id="GO:0005739">
    <property type="term" value="C:mitochondrion"/>
    <property type="evidence" value="ECO:0007669"/>
    <property type="project" value="TreeGrafter"/>
</dbReference>
<evidence type="ECO:0000313" key="3">
    <source>
        <dbReference type="EMBL" id="KAF6832760.1"/>
    </source>
</evidence>
<dbReference type="InterPro" id="IPR001753">
    <property type="entry name" value="Enoyl-CoA_hydra/iso"/>
</dbReference>
<dbReference type="Gene3D" id="3.90.226.10">
    <property type="entry name" value="2-enoyl-CoA Hydratase, Chain A, domain 1"/>
    <property type="match status" value="1"/>
</dbReference>
<gene>
    <name evidence="3" type="ORF">CPLU01_05994</name>
</gene>
<protein>
    <submittedName>
        <fullName evidence="3">Enoyl-hydratase isomerase family protein</fullName>
    </submittedName>
</protein>
<dbReference type="GO" id="GO:0006635">
    <property type="term" value="P:fatty acid beta-oxidation"/>
    <property type="evidence" value="ECO:0007669"/>
    <property type="project" value="TreeGrafter"/>
</dbReference>
<dbReference type="InterPro" id="IPR029045">
    <property type="entry name" value="ClpP/crotonase-like_dom_sf"/>
</dbReference>
<dbReference type="SUPFAM" id="SSF52096">
    <property type="entry name" value="ClpP/crotonase"/>
    <property type="match status" value="1"/>
</dbReference>
<keyword evidence="3" id="KW-0413">Isomerase</keyword>
<reference evidence="3" key="1">
    <citation type="journal article" date="2020" name="Phytopathology">
        <title>Genome Sequence Resources of Colletotrichum truncatum, C. plurivorum, C. musicola, and C. sojae: Four Species Pathogenic to Soybean (Glycine max).</title>
        <authorList>
            <person name="Rogerio F."/>
            <person name="Boufleur T.R."/>
            <person name="Ciampi-Guillardi M."/>
            <person name="Sukno S.A."/>
            <person name="Thon M.R."/>
            <person name="Massola Junior N.S."/>
            <person name="Baroncelli R."/>
        </authorList>
    </citation>
    <scope>NUCLEOTIDE SEQUENCE</scope>
    <source>
        <strain evidence="3">LFN00145</strain>
    </source>
</reference>
<keyword evidence="4" id="KW-1185">Reference proteome</keyword>
<dbReference type="PANTHER" id="PTHR11941">
    <property type="entry name" value="ENOYL-COA HYDRATASE-RELATED"/>
    <property type="match status" value="1"/>
</dbReference>
<dbReference type="GO" id="GO:0016853">
    <property type="term" value="F:isomerase activity"/>
    <property type="evidence" value="ECO:0007669"/>
    <property type="project" value="UniProtKB-KW"/>
</dbReference>
<evidence type="ECO:0000313" key="4">
    <source>
        <dbReference type="Proteomes" id="UP000654918"/>
    </source>
</evidence>